<dbReference type="NCBIfam" id="TIGR00689">
    <property type="entry name" value="rpiB_lacA_lacB"/>
    <property type="match status" value="1"/>
</dbReference>
<feature type="binding site" evidence="3">
    <location>
        <begin position="66"/>
        <end position="70"/>
    </location>
    <ligand>
        <name>D-ribulose 5-phosphate</name>
        <dbReference type="ChEBI" id="CHEBI:58121"/>
    </ligand>
</feature>
<sequence length="144" mass="15926">MTISIGNDHAGTEYKFAIIKHLEAKGITIINHGTDVNDSVDYADFVHPVADDVENEKSTFGILICGSANGVAMTANKHQKIRAGLCWNKEIVHLIRSHNNANILCIPARFTAVQQVIEMVDVFLNTEFEGGRHQNRIDKIPLSC</sequence>
<dbReference type="Pfam" id="PF02502">
    <property type="entry name" value="LacAB_rpiB"/>
    <property type="match status" value="1"/>
</dbReference>
<dbReference type="GO" id="GO:0004751">
    <property type="term" value="F:ribose-5-phosphate isomerase activity"/>
    <property type="evidence" value="ECO:0007669"/>
    <property type="project" value="UniProtKB-EC"/>
</dbReference>
<organism evidence="4 7">
    <name type="scientific">Algibacter lectus</name>
    <dbReference type="NCBI Taxonomy" id="221126"/>
    <lineage>
        <taxon>Bacteria</taxon>
        <taxon>Pseudomonadati</taxon>
        <taxon>Bacteroidota</taxon>
        <taxon>Flavobacteriia</taxon>
        <taxon>Flavobacteriales</taxon>
        <taxon>Flavobacteriaceae</taxon>
        <taxon>Algibacter</taxon>
    </lineage>
</organism>
<dbReference type="OrthoDB" id="1778624at2"/>
<reference evidence="6 7" key="1">
    <citation type="journal article" date="2014" name="Genome Announc.">
        <title>Draft Genome Sequences of Marine Flavobacterium Algibacter lectus Strains SS8 and NR4.</title>
        <authorList>
            <person name="Takatani N."/>
            <person name="Nakanishi M."/>
            <person name="Meirelles P."/>
            <person name="Mino S."/>
            <person name="Suda W."/>
            <person name="Oshima K."/>
            <person name="Hattori M."/>
            <person name="Ohkuma M."/>
            <person name="Hosokawa M."/>
            <person name="Miyashita K."/>
            <person name="Thompson F.L."/>
            <person name="Niwa A."/>
            <person name="Sawabe T."/>
            <person name="Sawabe T."/>
        </authorList>
    </citation>
    <scope>NUCLEOTIDE SEQUENCE [LARGE SCALE GENOMIC DNA]</scope>
    <source>
        <strain evidence="5">JCM 19274</strain>
        <strain evidence="4 7">JCM 19300</strain>
        <strain evidence="6">JCM19274</strain>
    </source>
</reference>
<dbReference type="EMBL" id="BBNU01000003">
    <property type="protein sequence ID" value="GAL78618.1"/>
    <property type="molecule type" value="Genomic_DNA"/>
</dbReference>
<dbReference type="Proteomes" id="UP000029644">
    <property type="component" value="Unassembled WGS sequence"/>
</dbReference>
<dbReference type="Gene3D" id="3.40.1400.10">
    <property type="entry name" value="Sugar-phosphate isomerase, RpiB/LacA/LacB"/>
    <property type="match status" value="1"/>
</dbReference>
<dbReference type="InterPro" id="IPR003500">
    <property type="entry name" value="RpiB_LacA_LacB"/>
</dbReference>
<evidence type="ECO:0000313" key="5">
    <source>
        <dbReference type="EMBL" id="GAL78618.1"/>
    </source>
</evidence>
<proteinExistence type="inferred from homology"/>
<dbReference type="STRING" id="221126.SAMN04489722_103102"/>
<feature type="binding site" evidence="3">
    <location>
        <begin position="8"/>
        <end position="9"/>
    </location>
    <ligand>
        <name>D-ribulose 5-phosphate</name>
        <dbReference type="ChEBI" id="CHEBI:58121"/>
    </ligand>
</feature>
<dbReference type="PANTHER" id="PTHR30345">
    <property type="entry name" value="RIBOSE-5-PHOSPHATE ISOMERASE B"/>
    <property type="match status" value="1"/>
</dbReference>
<dbReference type="EC" id="5.3.1.6" evidence="4"/>
<feature type="binding site" evidence="3">
    <location>
        <position position="136"/>
    </location>
    <ligand>
        <name>D-ribulose 5-phosphate</name>
        <dbReference type="ChEBI" id="CHEBI:58121"/>
    </ligand>
</feature>
<gene>
    <name evidence="5" type="ORF">JCM19274_1082</name>
    <name evidence="4" type="ORF">JCM19300_3500</name>
</gene>
<dbReference type="InterPro" id="IPR036569">
    <property type="entry name" value="RpiB_LacA_LacB_sf"/>
</dbReference>
<accession>A0A090VZ64</accession>
<evidence type="ECO:0000256" key="2">
    <source>
        <dbReference type="PIRSR" id="PIRSR005384-1"/>
    </source>
</evidence>
<feature type="active site" description="Proton acceptor" evidence="2">
    <location>
        <position position="65"/>
    </location>
</feature>
<dbReference type="PANTHER" id="PTHR30345:SF0">
    <property type="entry name" value="DNA DAMAGE-REPAIR_TOLERATION PROTEIN DRT102"/>
    <property type="match status" value="1"/>
</dbReference>
<feature type="binding site" evidence="3">
    <location>
        <position position="109"/>
    </location>
    <ligand>
        <name>D-ribulose 5-phosphate</name>
        <dbReference type="ChEBI" id="CHEBI:58121"/>
    </ligand>
</feature>
<keyword evidence="4" id="KW-0413">Isomerase</keyword>
<dbReference type="EMBL" id="BBNQ01000001">
    <property type="protein sequence ID" value="GAL60562.1"/>
    <property type="molecule type" value="Genomic_DNA"/>
</dbReference>
<comment type="caution">
    <text evidence="4">The sequence shown here is derived from an EMBL/GenBank/DDBJ whole genome shotgun (WGS) entry which is preliminary data.</text>
</comment>
<dbReference type="GO" id="GO:0019316">
    <property type="term" value="P:D-allose catabolic process"/>
    <property type="evidence" value="ECO:0007669"/>
    <property type="project" value="TreeGrafter"/>
</dbReference>
<evidence type="ECO:0000256" key="3">
    <source>
        <dbReference type="PIRSR" id="PIRSR005384-2"/>
    </source>
</evidence>
<evidence type="ECO:0000313" key="4">
    <source>
        <dbReference type="EMBL" id="GAL60562.1"/>
    </source>
</evidence>
<dbReference type="NCBIfam" id="NF004051">
    <property type="entry name" value="PRK05571.1"/>
    <property type="match status" value="1"/>
</dbReference>
<protein>
    <submittedName>
        <fullName evidence="4">Ribose 5-phosphate isomerase B</fullName>
        <ecNumber evidence="4">5.3.1.6</ecNumber>
    </submittedName>
</protein>
<dbReference type="Proteomes" id="UP000029643">
    <property type="component" value="Unassembled WGS sequence"/>
</dbReference>
<dbReference type="RefSeq" id="WP_042496276.1">
    <property type="nucleotide sequence ID" value="NZ_BBNQ01000001.1"/>
</dbReference>
<dbReference type="PIRSF" id="PIRSF005384">
    <property type="entry name" value="RpiB_LacA_B"/>
    <property type="match status" value="1"/>
</dbReference>
<feature type="binding site" evidence="3">
    <location>
        <position position="99"/>
    </location>
    <ligand>
        <name>D-ribulose 5-phosphate</name>
        <dbReference type="ChEBI" id="CHEBI:58121"/>
    </ligand>
</feature>
<evidence type="ECO:0000256" key="1">
    <source>
        <dbReference type="ARBA" id="ARBA00008754"/>
    </source>
</evidence>
<dbReference type="GO" id="GO:0009052">
    <property type="term" value="P:pentose-phosphate shunt, non-oxidative branch"/>
    <property type="evidence" value="ECO:0007669"/>
    <property type="project" value="TreeGrafter"/>
</dbReference>
<comment type="similarity">
    <text evidence="1">Belongs to the LacAB/RpiB family.</text>
</comment>
<name>A0A090VZ64_9FLAO</name>
<evidence type="ECO:0000313" key="6">
    <source>
        <dbReference type="Proteomes" id="UP000029643"/>
    </source>
</evidence>
<feature type="active site" description="Proton donor" evidence="2">
    <location>
        <position position="98"/>
    </location>
</feature>
<dbReference type="SUPFAM" id="SSF89623">
    <property type="entry name" value="Ribose/Galactose isomerase RpiB/AlsB"/>
    <property type="match status" value="1"/>
</dbReference>
<feature type="binding site" evidence="3">
    <location>
        <position position="132"/>
    </location>
    <ligand>
        <name>D-ribulose 5-phosphate</name>
        <dbReference type="ChEBI" id="CHEBI:58121"/>
    </ligand>
</feature>
<dbReference type="AlphaFoldDB" id="A0A090VZ64"/>
<evidence type="ECO:0000313" key="7">
    <source>
        <dbReference type="Proteomes" id="UP000029644"/>
    </source>
</evidence>